<keyword evidence="2" id="KW-0804">Transcription</keyword>
<evidence type="ECO:0000259" key="3">
    <source>
        <dbReference type="PROSITE" id="PS01124"/>
    </source>
</evidence>
<dbReference type="SUPFAM" id="SSF46689">
    <property type="entry name" value="Homeodomain-like"/>
    <property type="match status" value="2"/>
</dbReference>
<dbReference type="GO" id="GO:0003700">
    <property type="term" value="F:DNA-binding transcription factor activity"/>
    <property type="evidence" value="ECO:0007669"/>
    <property type="project" value="InterPro"/>
</dbReference>
<dbReference type="NCBIfam" id="NF033788">
    <property type="entry name" value="HTH_metalloreg"/>
    <property type="match status" value="1"/>
</dbReference>
<dbReference type="GeneID" id="302999028"/>
<dbReference type="eggNOG" id="COG0640">
    <property type="taxonomic scope" value="Bacteria"/>
</dbReference>
<accession>F2NSK5</accession>
<dbReference type="PANTHER" id="PTHR47893">
    <property type="entry name" value="REGULATORY PROTEIN PCHR"/>
    <property type="match status" value="1"/>
</dbReference>
<dbReference type="AlphaFoldDB" id="F2NSK5"/>
<feature type="domain" description="HTH araC/xylS-type" evidence="3">
    <location>
        <begin position="141"/>
        <end position="239"/>
    </location>
</feature>
<dbReference type="CDD" id="cd00090">
    <property type="entry name" value="HTH_ARSR"/>
    <property type="match status" value="1"/>
</dbReference>
<evidence type="ECO:0000259" key="4">
    <source>
        <dbReference type="PROSITE" id="PS50987"/>
    </source>
</evidence>
<gene>
    <name evidence="5" type="ordered locus">Tresu_1892</name>
</gene>
<dbReference type="PRINTS" id="PR00778">
    <property type="entry name" value="HTHARSR"/>
</dbReference>
<dbReference type="EMBL" id="CP002631">
    <property type="protein sequence ID" value="AEB14779.1"/>
    <property type="molecule type" value="Genomic_DNA"/>
</dbReference>
<evidence type="ECO:0000256" key="1">
    <source>
        <dbReference type="ARBA" id="ARBA00023015"/>
    </source>
</evidence>
<dbReference type="OrthoDB" id="9794330at2"/>
<dbReference type="eggNOG" id="COG2207">
    <property type="taxonomic scope" value="Bacteria"/>
</dbReference>
<reference evidence="5 6" key="1">
    <citation type="journal article" date="2011" name="Stand. Genomic Sci.">
        <title>Complete genome sequence of Treponema succinifaciens type strain (6091).</title>
        <authorList>
            <person name="Han C."/>
            <person name="Gronow S."/>
            <person name="Teshima H."/>
            <person name="Lapidus A."/>
            <person name="Nolan M."/>
            <person name="Lucas S."/>
            <person name="Hammon N."/>
            <person name="Deshpande S."/>
            <person name="Cheng J.F."/>
            <person name="Zeytun A."/>
            <person name="Tapia R."/>
            <person name="Goodwin L."/>
            <person name="Pitluck S."/>
            <person name="Liolios K."/>
            <person name="Pagani I."/>
            <person name="Ivanova N."/>
            <person name="Mavromatis K."/>
            <person name="Mikhailova N."/>
            <person name="Huntemann M."/>
            <person name="Pati A."/>
            <person name="Chen A."/>
            <person name="Palaniappan K."/>
            <person name="Land M."/>
            <person name="Hauser L."/>
            <person name="Brambilla E.M."/>
            <person name="Rohde M."/>
            <person name="Goker M."/>
            <person name="Woyke T."/>
            <person name="Bristow J."/>
            <person name="Eisen J.A."/>
            <person name="Markowitz V."/>
            <person name="Hugenholtz P."/>
            <person name="Kyrpides N.C."/>
            <person name="Klenk H.P."/>
            <person name="Detter J.C."/>
        </authorList>
    </citation>
    <scope>NUCLEOTIDE SEQUENCE [LARGE SCALE GENOMIC DNA]</scope>
    <source>
        <strain evidence="6">ATCC 33096 / DSM 2489 / 6091</strain>
    </source>
</reference>
<proteinExistence type="predicted"/>
<dbReference type="KEGG" id="tsu:Tresu_1892"/>
<dbReference type="PROSITE" id="PS01124">
    <property type="entry name" value="HTH_ARAC_FAMILY_2"/>
    <property type="match status" value="1"/>
</dbReference>
<dbReference type="PANTHER" id="PTHR47893:SF1">
    <property type="entry name" value="REGULATORY PROTEIN PCHR"/>
    <property type="match status" value="1"/>
</dbReference>
<dbReference type="SMART" id="SM00418">
    <property type="entry name" value="HTH_ARSR"/>
    <property type="match status" value="1"/>
</dbReference>
<dbReference type="InterPro" id="IPR009057">
    <property type="entry name" value="Homeodomain-like_sf"/>
</dbReference>
<dbReference type="SMART" id="SM00342">
    <property type="entry name" value="HTH_ARAC"/>
    <property type="match status" value="1"/>
</dbReference>
<dbReference type="RefSeq" id="WP_013702060.1">
    <property type="nucleotide sequence ID" value="NC_015385.1"/>
</dbReference>
<feature type="domain" description="HTH arsR-type" evidence="4">
    <location>
        <begin position="21"/>
        <end position="115"/>
    </location>
</feature>
<dbReference type="HOGENOM" id="CLU_1092852_0_0_12"/>
<dbReference type="InterPro" id="IPR036388">
    <property type="entry name" value="WH-like_DNA-bd_sf"/>
</dbReference>
<dbReference type="PROSITE" id="PS50987">
    <property type="entry name" value="HTH_ARSR_2"/>
    <property type="match status" value="1"/>
</dbReference>
<evidence type="ECO:0000313" key="6">
    <source>
        <dbReference type="Proteomes" id="UP000006852"/>
    </source>
</evidence>
<dbReference type="Pfam" id="PF01022">
    <property type="entry name" value="HTH_5"/>
    <property type="match status" value="1"/>
</dbReference>
<dbReference type="GO" id="GO:0043565">
    <property type="term" value="F:sequence-specific DNA binding"/>
    <property type="evidence" value="ECO:0007669"/>
    <property type="project" value="InterPro"/>
</dbReference>
<dbReference type="SUPFAM" id="SSF46785">
    <property type="entry name" value="Winged helix' DNA-binding domain"/>
    <property type="match status" value="1"/>
</dbReference>
<dbReference type="InterPro" id="IPR011991">
    <property type="entry name" value="ArsR-like_HTH"/>
</dbReference>
<keyword evidence="1" id="KW-0805">Transcription regulation</keyword>
<dbReference type="InterPro" id="IPR018060">
    <property type="entry name" value="HTH_AraC"/>
</dbReference>
<keyword evidence="6" id="KW-1185">Reference proteome</keyword>
<evidence type="ECO:0000313" key="5">
    <source>
        <dbReference type="EMBL" id="AEB14779.1"/>
    </source>
</evidence>
<dbReference type="Gene3D" id="1.10.10.10">
    <property type="entry name" value="Winged helix-like DNA-binding domain superfamily/Winged helix DNA-binding domain"/>
    <property type="match status" value="1"/>
</dbReference>
<dbReference type="Gene3D" id="1.10.10.60">
    <property type="entry name" value="Homeodomain-like"/>
    <property type="match status" value="1"/>
</dbReference>
<dbReference type="InterPro" id="IPR001845">
    <property type="entry name" value="HTH_ArsR_DNA-bd_dom"/>
</dbReference>
<dbReference type="InterPro" id="IPR053142">
    <property type="entry name" value="PchR_regulatory_protein"/>
</dbReference>
<dbReference type="Proteomes" id="UP000006852">
    <property type="component" value="Chromosome"/>
</dbReference>
<name>F2NSK5_TRES6</name>
<protein>
    <submittedName>
        <fullName evidence="5">Transcriptional regulator, ArsR family</fullName>
    </submittedName>
</protein>
<dbReference type="Pfam" id="PF12833">
    <property type="entry name" value="HTH_18"/>
    <property type="match status" value="1"/>
</dbReference>
<evidence type="ECO:0000256" key="2">
    <source>
        <dbReference type="ARBA" id="ARBA00023163"/>
    </source>
</evidence>
<dbReference type="InterPro" id="IPR036390">
    <property type="entry name" value="WH_DNA-bd_sf"/>
</dbReference>
<reference evidence="6" key="2">
    <citation type="submission" date="2011-04" db="EMBL/GenBank/DDBJ databases">
        <title>The complete genome of chromosome of Treponema succinifaciens DSM 2489.</title>
        <authorList>
            <person name="Lucas S."/>
            <person name="Copeland A."/>
            <person name="Lapidus A."/>
            <person name="Bruce D."/>
            <person name="Goodwin L."/>
            <person name="Pitluck S."/>
            <person name="Peters L."/>
            <person name="Kyrpides N."/>
            <person name="Mavromatis K."/>
            <person name="Ivanova N."/>
            <person name="Ovchinnikova G."/>
            <person name="Teshima H."/>
            <person name="Detter J.C."/>
            <person name="Tapia R."/>
            <person name="Han C."/>
            <person name="Land M."/>
            <person name="Hauser L."/>
            <person name="Markowitz V."/>
            <person name="Cheng J.-F."/>
            <person name="Hugenholtz P."/>
            <person name="Woyke T."/>
            <person name="Wu D."/>
            <person name="Gronow S."/>
            <person name="Wellnitz S."/>
            <person name="Brambilla E."/>
            <person name="Klenk H.-P."/>
            <person name="Eisen J.A."/>
        </authorList>
    </citation>
    <scope>NUCLEOTIDE SEQUENCE [LARGE SCALE GENOMIC DNA]</scope>
    <source>
        <strain evidence="6">ATCC 33096 / DSM 2489 / 6091</strain>
    </source>
</reference>
<sequence length="244" mass="28075">MKLVHGHNEYFNLDLLREILSDGNTVRETAECFAVFADEVRVRIFMLLCHTKQCVVNIADFMEMTAPAVSHHLKILKDADLIESWRDGKEVFYSASDSEKSRTMHGIIERLMKTSCPDFESKHEKINERSEFQDRQIETVKKVHDFMCEHISERFTIDGLARRFGMNTTTLKTVFKDVYGTSLAAHIKEHRMKKAAELLSRTDLSISEVAAQVGYESQGKFSATFKEFYGTIPSGYKRDKRCGK</sequence>
<organism evidence="5 6">
    <name type="scientific">Treponema succinifaciens (strain ATCC 33096 / DSM 2489 / 6091)</name>
    <dbReference type="NCBI Taxonomy" id="869209"/>
    <lineage>
        <taxon>Bacteria</taxon>
        <taxon>Pseudomonadati</taxon>
        <taxon>Spirochaetota</taxon>
        <taxon>Spirochaetia</taxon>
        <taxon>Spirochaetales</taxon>
        <taxon>Treponemataceae</taxon>
        <taxon>Treponema</taxon>
    </lineage>
</organism>
<dbReference type="STRING" id="869209.Tresu_1892"/>